<dbReference type="AlphaFoldDB" id="A0A015L8W2"/>
<feature type="domain" description="TFIID subunit TAF5 NTD2" evidence="9">
    <location>
        <begin position="78"/>
        <end position="207"/>
    </location>
</feature>
<dbReference type="InterPro" id="IPR001680">
    <property type="entry name" value="WD40_rpt"/>
</dbReference>
<feature type="repeat" description="WD" evidence="8">
    <location>
        <begin position="545"/>
        <end position="586"/>
    </location>
</feature>
<dbReference type="OrthoDB" id="10266330at2759"/>
<dbReference type="CDD" id="cd00200">
    <property type="entry name" value="WD40"/>
    <property type="match status" value="1"/>
</dbReference>
<feature type="repeat" description="WD" evidence="8">
    <location>
        <begin position="587"/>
        <end position="628"/>
    </location>
</feature>
<dbReference type="PANTHER" id="PTHR19879:SF1">
    <property type="entry name" value="CANNONBALL-RELATED"/>
    <property type="match status" value="1"/>
</dbReference>
<organism evidence="10 11">
    <name type="scientific">Rhizophagus irregularis (strain DAOM 197198w)</name>
    <name type="common">Glomus intraradices</name>
    <dbReference type="NCBI Taxonomy" id="1432141"/>
    <lineage>
        <taxon>Eukaryota</taxon>
        <taxon>Fungi</taxon>
        <taxon>Fungi incertae sedis</taxon>
        <taxon>Mucoromycota</taxon>
        <taxon>Glomeromycotina</taxon>
        <taxon>Glomeromycetes</taxon>
        <taxon>Glomerales</taxon>
        <taxon>Glomeraceae</taxon>
        <taxon>Rhizophagus</taxon>
    </lineage>
</organism>
<dbReference type="PROSITE" id="PS50082">
    <property type="entry name" value="WD_REPEATS_2"/>
    <property type="match status" value="5"/>
</dbReference>
<dbReference type="SMR" id="A0A015L8W2"/>
<dbReference type="Proteomes" id="UP000022910">
    <property type="component" value="Unassembled WGS sequence"/>
</dbReference>
<accession>A0A015L8W2</accession>
<name>A0A015L8W2_RHIIW</name>
<keyword evidence="11" id="KW-1185">Reference proteome</keyword>
<dbReference type="Gene3D" id="1.25.40.500">
    <property type="entry name" value="TFIID subunit TAF5, NTD2 domain"/>
    <property type="match status" value="1"/>
</dbReference>
<evidence type="ECO:0000256" key="1">
    <source>
        <dbReference type="ARBA" id="ARBA00004123"/>
    </source>
</evidence>
<feature type="repeat" description="WD" evidence="8">
    <location>
        <begin position="419"/>
        <end position="451"/>
    </location>
</feature>
<comment type="subcellular location">
    <subcellularLocation>
        <location evidence="1">Nucleus</location>
    </subcellularLocation>
</comment>
<dbReference type="InterPro" id="IPR007582">
    <property type="entry name" value="TFIID_NTD2"/>
</dbReference>
<dbReference type="InterPro" id="IPR036322">
    <property type="entry name" value="WD40_repeat_dom_sf"/>
</dbReference>
<evidence type="ECO:0000256" key="3">
    <source>
        <dbReference type="ARBA" id="ARBA00022574"/>
    </source>
</evidence>
<evidence type="ECO:0000256" key="4">
    <source>
        <dbReference type="ARBA" id="ARBA00022737"/>
    </source>
</evidence>
<dbReference type="Pfam" id="PF00400">
    <property type="entry name" value="WD40"/>
    <property type="match status" value="5"/>
</dbReference>
<dbReference type="SMART" id="SM00320">
    <property type="entry name" value="WD40"/>
    <property type="match status" value="6"/>
</dbReference>
<comment type="caution">
    <text evidence="10">The sequence shown here is derived from an EMBL/GenBank/DDBJ whole genome shotgun (WGS) entry which is preliminary data.</text>
</comment>
<dbReference type="PANTHER" id="PTHR19879">
    <property type="entry name" value="TRANSCRIPTION INITIATION FACTOR TFIID"/>
    <property type="match status" value="1"/>
</dbReference>
<keyword evidence="7" id="KW-0539">Nucleus</keyword>
<dbReference type="OMA" id="HNHPVWD"/>
<feature type="repeat" description="WD" evidence="8">
    <location>
        <begin position="461"/>
        <end position="493"/>
    </location>
</feature>
<dbReference type="PRINTS" id="PR00320">
    <property type="entry name" value="GPROTEINBRPT"/>
</dbReference>
<dbReference type="GO" id="GO:0016251">
    <property type="term" value="F:RNA polymerase II general transcription initiation factor activity"/>
    <property type="evidence" value="ECO:0007669"/>
    <property type="project" value="TreeGrafter"/>
</dbReference>
<feature type="repeat" description="WD" evidence="8">
    <location>
        <begin position="503"/>
        <end position="544"/>
    </location>
</feature>
<keyword evidence="6" id="KW-0804">Transcription</keyword>
<dbReference type="EMBL" id="JEMT01012317">
    <property type="protein sequence ID" value="EXX76119.1"/>
    <property type="molecule type" value="Genomic_DNA"/>
</dbReference>
<dbReference type="HOGENOM" id="CLU_005884_2_1_1"/>
<dbReference type="SUPFAM" id="SSF160897">
    <property type="entry name" value="Taf5 N-terminal domain-like"/>
    <property type="match status" value="1"/>
</dbReference>
<dbReference type="PROSITE" id="PS00678">
    <property type="entry name" value="WD_REPEATS_1"/>
    <property type="match status" value="3"/>
</dbReference>
<evidence type="ECO:0000313" key="10">
    <source>
        <dbReference type="EMBL" id="EXX76119.1"/>
    </source>
</evidence>
<dbReference type="GO" id="GO:0006367">
    <property type="term" value="P:transcription initiation at RNA polymerase II promoter"/>
    <property type="evidence" value="ECO:0007669"/>
    <property type="project" value="TreeGrafter"/>
</dbReference>
<evidence type="ECO:0000256" key="2">
    <source>
        <dbReference type="ARBA" id="ARBA00009435"/>
    </source>
</evidence>
<dbReference type="InterPro" id="IPR006594">
    <property type="entry name" value="LisH"/>
</dbReference>
<comment type="similarity">
    <text evidence="2">Belongs to the WD repeat TAF5 family.</text>
</comment>
<dbReference type="InterPro" id="IPR015943">
    <property type="entry name" value="WD40/YVTN_repeat-like_dom_sf"/>
</dbReference>
<sequence length="710" mass="81140">MAANQPNSNSLNNKNPEPLILTYLAHKGYKQTEAMFRQESTRNFPIDQNNDTMTPNFLSYSNYPNYTTYSNYTNINPPDIYKQSYTALRKWIEGSLDKFKDELQRILWPIFVHSYLELVSRGFSDHATEFFEEFQLDHKMHSRELGTMRVIKYSHHVQENEFAKNFRSKKYPIQMSSISYDIFFDFLQDNPPNGSSNSFLFRLVNQSLNIEVGTSHTDVGIPSFSAQELEEYNKHELHLGHMPMHPEFREEIEKTLREQDEIYQRQFEEENQLGINEDQTNGIPASLYQEFVNKVKREQSSDAPDRMSIPLPSHKEADVLAQVETIKDLRLRVELGPSSTLPSVCFYTFFNTYDSLNCLTISEDTSLIAGGFSDSYIKIYSLKHEKLRGLRGRINPAEINTASDLENAREKVGSDCKRLLGHSGPVFGLSFSPDNKYLISCSEDRTARLWSSDTYTNLVCYKGHNSPIWDVDFSPLGFYFVTASHDRTARLWSCDHIYPLRIFAGHISDVDTVKFHPNSKYIVTGSSDKSVRMWDIQGGRCLRLFSGHTGGISCISISDDGRLMASAGEDKSIMLWDLGSGKLLKKMLGHKSTVYSLDFSKESSILVSGGSDCTVRLWDVKKGTSDSPNEDEHYLSKIRMDIDENRSHSSLAKQKQITETKDLIATLPTKQTPVYKIHFTRRNLCLAAGAYVPTEEELTESMGYNEQKST</sequence>
<reference evidence="10 11" key="1">
    <citation type="submission" date="2014-02" db="EMBL/GenBank/DDBJ databases">
        <title>Single nucleus genome sequencing reveals high similarity among nuclei of an endomycorrhizal fungus.</title>
        <authorList>
            <person name="Lin K."/>
            <person name="Geurts R."/>
            <person name="Zhang Z."/>
            <person name="Limpens E."/>
            <person name="Saunders D.G."/>
            <person name="Mu D."/>
            <person name="Pang E."/>
            <person name="Cao H."/>
            <person name="Cha H."/>
            <person name="Lin T."/>
            <person name="Zhou Q."/>
            <person name="Shang Y."/>
            <person name="Li Y."/>
            <person name="Ivanov S."/>
            <person name="Sharma T."/>
            <person name="Velzen R.V."/>
            <person name="Ruijter N.D."/>
            <person name="Aanen D.K."/>
            <person name="Win J."/>
            <person name="Kamoun S."/>
            <person name="Bisseling T."/>
            <person name="Huang S."/>
        </authorList>
    </citation>
    <scope>NUCLEOTIDE SEQUENCE [LARGE SCALE GENOMIC DNA]</scope>
    <source>
        <strain evidence="11">DAOM197198w</strain>
    </source>
</reference>
<dbReference type="Pfam" id="PF04494">
    <property type="entry name" value="TFIID_NTD2"/>
    <property type="match status" value="1"/>
</dbReference>
<dbReference type="SUPFAM" id="SSF50978">
    <property type="entry name" value="WD40 repeat-like"/>
    <property type="match status" value="1"/>
</dbReference>
<dbReference type="InterPro" id="IPR020472">
    <property type="entry name" value="WD40_PAC1"/>
</dbReference>
<evidence type="ECO:0000256" key="5">
    <source>
        <dbReference type="ARBA" id="ARBA00023015"/>
    </source>
</evidence>
<evidence type="ECO:0000256" key="8">
    <source>
        <dbReference type="PROSITE-ProRule" id="PRU00221"/>
    </source>
</evidence>
<dbReference type="STRING" id="1432141.A0A015L8W2"/>
<dbReference type="PROSITE" id="PS50294">
    <property type="entry name" value="WD_REPEATS_REGION"/>
    <property type="match status" value="5"/>
</dbReference>
<dbReference type="InterPro" id="IPR037264">
    <property type="entry name" value="TFIID_NTD2_sf"/>
</dbReference>
<evidence type="ECO:0000256" key="6">
    <source>
        <dbReference type="ARBA" id="ARBA00023163"/>
    </source>
</evidence>
<dbReference type="CDD" id="cd08044">
    <property type="entry name" value="TAF5_NTD2"/>
    <property type="match status" value="1"/>
</dbReference>
<dbReference type="PROSITE" id="PS50896">
    <property type="entry name" value="LISH"/>
    <property type="match status" value="1"/>
</dbReference>
<keyword evidence="3 8" id="KW-0853">WD repeat</keyword>
<dbReference type="GO" id="GO:0005669">
    <property type="term" value="C:transcription factor TFIID complex"/>
    <property type="evidence" value="ECO:0007669"/>
    <property type="project" value="TreeGrafter"/>
</dbReference>
<keyword evidence="5" id="KW-0805">Transcription regulation</keyword>
<evidence type="ECO:0000259" key="9">
    <source>
        <dbReference type="Pfam" id="PF04494"/>
    </source>
</evidence>
<gene>
    <name evidence="10" type="ORF">RirG_036070</name>
</gene>
<protein>
    <submittedName>
        <fullName evidence="10">Cop1p</fullName>
    </submittedName>
</protein>
<keyword evidence="4" id="KW-0677">Repeat</keyword>
<dbReference type="Gene3D" id="2.130.10.10">
    <property type="entry name" value="YVTN repeat-like/Quinoprotein amine dehydrogenase"/>
    <property type="match status" value="2"/>
</dbReference>
<dbReference type="InterPro" id="IPR019775">
    <property type="entry name" value="WD40_repeat_CS"/>
</dbReference>
<evidence type="ECO:0000313" key="11">
    <source>
        <dbReference type="Proteomes" id="UP000022910"/>
    </source>
</evidence>
<evidence type="ECO:0000256" key="7">
    <source>
        <dbReference type="ARBA" id="ARBA00023242"/>
    </source>
</evidence>
<proteinExistence type="inferred from homology"/>